<dbReference type="EMBL" id="NEEW01000001">
    <property type="protein sequence ID" value="PJD88998.1"/>
    <property type="molecule type" value="Genomic_DNA"/>
</dbReference>
<accession>A0A2J0Q4E9</accession>
<dbReference type="STRING" id="301102.BFV66_13485"/>
<sequence length="147" mass="17423">MKEHCSMKDLENPKIESEINSFVEQGNEFHDDKKYVEALEQYQKAWQALPEPKFEWELANWIAACMYSACFDLADYAEAKKWGETTLRTRGSDIDTAPLIDLGMVCYELNQFEEAYKYFNDAYNYGKERAFQDSPKKYLEFYLRKRG</sequence>
<feature type="repeat" description="TPR" evidence="1">
    <location>
        <begin position="96"/>
        <end position="129"/>
    </location>
</feature>
<evidence type="ECO:0000256" key="1">
    <source>
        <dbReference type="PROSITE-ProRule" id="PRU00339"/>
    </source>
</evidence>
<feature type="repeat" description="TPR" evidence="1">
    <location>
        <begin position="19"/>
        <end position="52"/>
    </location>
</feature>
<dbReference type="AlphaFoldDB" id="A0A2J0Q4E9"/>
<dbReference type="Proteomes" id="UP000229974">
    <property type="component" value="Unassembled WGS sequence"/>
</dbReference>
<dbReference type="OrthoDB" id="1551390at2"/>
<dbReference type="SUPFAM" id="SSF48452">
    <property type="entry name" value="TPR-like"/>
    <property type="match status" value="1"/>
</dbReference>
<gene>
    <name evidence="2" type="ORF">B9Q30_00325</name>
</gene>
<proteinExistence type="predicted"/>
<comment type="caution">
    <text evidence="2">The sequence shown here is derived from an EMBL/GenBank/DDBJ whole genome shotgun (WGS) entry which is preliminary data.</text>
</comment>
<evidence type="ECO:0008006" key="4">
    <source>
        <dbReference type="Google" id="ProtNLM"/>
    </source>
</evidence>
<name>A0A2J0Q4E9_9ENTR</name>
<protein>
    <recommendedName>
        <fullName evidence="4">Tetratricopeptide repeat protein</fullName>
    </recommendedName>
</protein>
<dbReference type="InterPro" id="IPR019734">
    <property type="entry name" value="TPR_rpt"/>
</dbReference>
<reference evidence="2 3" key="1">
    <citation type="journal article" date="2017" name="J. Antimicrob. Chemother.">
        <title>Characterization of the population structure, drug resistance mechanisms and plasmids of the community-associated Enterobacter cloacae complex in China.</title>
        <authorList>
            <person name="Zhou K."/>
            <person name="Yu W."/>
            <person name="Cao X."/>
            <person name="Shen P."/>
            <person name="Lu H."/>
            <person name="Luo Q."/>
            <person name="Rossen J.W.A."/>
            <person name="Xiao Y."/>
        </authorList>
    </citation>
    <scope>NUCLEOTIDE SEQUENCE [LARGE SCALE GENOMIC DNA]</scope>
    <source>
        <strain evidence="2 3">ECC904</strain>
    </source>
</reference>
<keyword evidence="1" id="KW-0802">TPR repeat</keyword>
<evidence type="ECO:0000313" key="3">
    <source>
        <dbReference type="Proteomes" id="UP000229974"/>
    </source>
</evidence>
<evidence type="ECO:0000313" key="2">
    <source>
        <dbReference type="EMBL" id="PJD88998.1"/>
    </source>
</evidence>
<dbReference type="Gene3D" id="1.25.40.10">
    <property type="entry name" value="Tetratricopeptide repeat domain"/>
    <property type="match status" value="1"/>
</dbReference>
<dbReference type="InterPro" id="IPR011990">
    <property type="entry name" value="TPR-like_helical_dom_sf"/>
</dbReference>
<organism evidence="2 3">
    <name type="scientific">Enterobacter hormaechei</name>
    <dbReference type="NCBI Taxonomy" id="158836"/>
    <lineage>
        <taxon>Bacteria</taxon>
        <taxon>Pseudomonadati</taxon>
        <taxon>Pseudomonadota</taxon>
        <taxon>Gammaproteobacteria</taxon>
        <taxon>Enterobacterales</taxon>
        <taxon>Enterobacteriaceae</taxon>
        <taxon>Enterobacter</taxon>
        <taxon>Enterobacter cloacae complex</taxon>
    </lineage>
</organism>
<dbReference type="PROSITE" id="PS50005">
    <property type="entry name" value="TPR"/>
    <property type="match status" value="2"/>
</dbReference>